<dbReference type="AlphaFoldDB" id="A0A1Y0B415"/>
<geneLocation type="mitochondrion" evidence="1"/>
<dbReference type="EMBL" id="KY774314">
    <property type="protein sequence ID" value="ART32140.1"/>
    <property type="molecule type" value="Genomic_DNA"/>
</dbReference>
<reference evidence="1" key="1">
    <citation type="submission" date="2017-03" db="EMBL/GenBank/DDBJ databases">
        <title>The mitochondrial genome of the carnivorous plant Utricularia reniformis (Lentibulariaceae): structure, comparative analysis and evolutionary landmarks.</title>
        <authorList>
            <person name="Silva S.R."/>
            <person name="Alvarenga D.O."/>
            <person name="Michael T.P."/>
            <person name="Miranda V.F.O."/>
            <person name="Varani A.M."/>
        </authorList>
    </citation>
    <scope>NUCLEOTIDE SEQUENCE</scope>
</reference>
<name>A0A1Y0B415_9LAMI</name>
<evidence type="ECO:0000313" key="1">
    <source>
        <dbReference type="EMBL" id="ART32140.1"/>
    </source>
</evidence>
<sequence length="83" mass="8553">MVVGCSFLYATVSVSVPVLLSFSSSSMSSGVVRLSVSSIGVRCEGCSCFPCGLTTISLWFVLPVASVRCVIDTSSSGCCELLS</sequence>
<accession>A0A1Y0B415</accession>
<keyword evidence="1" id="KW-0496">Mitochondrion</keyword>
<protein>
    <submittedName>
        <fullName evidence="1">Uncharacterized protein</fullName>
    </submittedName>
</protein>
<organism evidence="1">
    <name type="scientific">Utricularia reniformis</name>
    <dbReference type="NCBI Taxonomy" id="192314"/>
    <lineage>
        <taxon>Eukaryota</taxon>
        <taxon>Viridiplantae</taxon>
        <taxon>Streptophyta</taxon>
        <taxon>Embryophyta</taxon>
        <taxon>Tracheophyta</taxon>
        <taxon>Spermatophyta</taxon>
        <taxon>Magnoliopsida</taxon>
        <taxon>eudicotyledons</taxon>
        <taxon>Gunneridae</taxon>
        <taxon>Pentapetalae</taxon>
        <taxon>asterids</taxon>
        <taxon>lamiids</taxon>
        <taxon>Lamiales</taxon>
        <taxon>Lentibulariaceae</taxon>
        <taxon>Utricularia</taxon>
    </lineage>
</organism>
<proteinExistence type="predicted"/>
<gene>
    <name evidence="1" type="ORF">AEK19_MT1977</name>
</gene>